<dbReference type="EMBL" id="JADWDJ010000002">
    <property type="protein sequence ID" value="KAG5284007.1"/>
    <property type="molecule type" value="Genomic_DNA"/>
</dbReference>
<proteinExistence type="predicted"/>
<evidence type="ECO:0000313" key="1">
    <source>
        <dbReference type="EMBL" id="KAG5284007.1"/>
    </source>
</evidence>
<evidence type="ECO:0000313" key="2">
    <source>
        <dbReference type="Proteomes" id="UP000823561"/>
    </source>
</evidence>
<comment type="caution">
    <text evidence="1">The sequence shown here is derived from an EMBL/GenBank/DDBJ whole genome shotgun (WGS) entry which is preliminary data.</text>
</comment>
<name>A0AAV6HDP1_9TELE</name>
<organism evidence="1 2">
    <name type="scientific">Alosa alosa</name>
    <name type="common">allis shad</name>
    <dbReference type="NCBI Taxonomy" id="278164"/>
    <lineage>
        <taxon>Eukaryota</taxon>
        <taxon>Metazoa</taxon>
        <taxon>Chordata</taxon>
        <taxon>Craniata</taxon>
        <taxon>Vertebrata</taxon>
        <taxon>Euteleostomi</taxon>
        <taxon>Actinopterygii</taxon>
        <taxon>Neopterygii</taxon>
        <taxon>Teleostei</taxon>
        <taxon>Clupei</taxon>
        <taxon>Clupeiformes</taxon>
        <taxon>Clupeoidei</taxon>
        <taxon>Clupeidae</taxon>
        <taxon>Alosa</taxon>
    </lineage>
</organism>
<sequence length="252" mass="27965">MKSPLLLSMDIRQSPIEQDMAIISFYKRPRVEWARPLNCFLGGDAAIGLGVTHHFFSICMEKLKSGFSLSFAKTNVTPLFEGEPGHLIPSASPFLMNSDMFIVAGRIVGHSYLHGGPCLSGLSDAVVHVLLGGSLETATVNLEDCPDFDIRETIMLLEGELSLSEEETERVQNLVSSWDLPPLNSTNRALVFESLLFHAVSERNLYFMYFQQLVQPNALHLSTISDIPTFALFASLPGIVMLTWLVELQYIS</sequence>
<accession>A0AAV6HDP1</accession>
<dbReference type="InterPro" id="IPR035983">
    <property type="entry name" value="Hect_E3_ubiquitin_ligase"/>
</dbReference>
<dbReference type="Proteomes" id="UP000823561">
    <property type="component" value="Chromosome 2"/>
</dbReference>
<dbReference type="Gene3D" id="3.90.1750.10">
    <property type="entry name" value="Hect, E3 ligase catalytic domains"/>
    <property type="match status" value="1"/>
</dbReference>
<dbReference type="GO" id="GO:0004842">
    <property type="term" value="F:ubiquitin-protein transferase activity"/>
    <property type="evidence" value="ECO:0007669"/>
    <property type="project" value="InterPro"/>
</dbReference>
<dbReference type="AlphaFoldDB" id="A0AAV6HDP1"/>
<keyword evidence="2" id="KW-1185">Reference proteome</keyword>
<dbReference type="SUPFAM" id="SSF56204">
    <property type="entry name" value="Hect, E3 ligase catalytic domain"/>
    <property type="match status" value="1"/>
</dbReference>
<protein>
    <submittedName>
        <fullName evidence="1">Uncharacterized protein</fullName>
    </submittedName>
</protein>
<gene>
    <name evidence="1" type="ORF">AALO_G00021930</name>
</gene>
<reference evidence="1" key="1">
    <citation type="submission" date="2020-10" db="EMBL/GenBank/DDBJ databases">
        <title>Chromosome-scale genome assembly of the Allis shad, Alosa alosa.</title>
        <authorList>
            <person name="Margot Z."/>
            <person name="Christophe K."/>
            <person name="Cabau C."/>
            <person name="Louis A."/>
            <person name="Berthelot C."/>
            <person name="Parey E."/>
            <person name="Roest Crollius H."/>
            <person name="Montfort J."/>
            <person name="Robinson-Rechavi M."/>
            <person name="Bucao C."/>
            <person name="Bouchez O."/>
            <person name="Gislard M."/>
            <person name="Lluch J."/>
            <person name="Milhes M."/>
            <person name="Lampietro C."/>
            <person name="Lopez Roques C."/>
            <person name="Donnadieu C."/>
            <person name="Braasch I."/>
            <person name="Desvignes T."/>
            <person name="Postlethwait J."/>
            <person name="Bobe J."/>
            <person name="Guiguen Y."/>
        </authorList>
    </citation>
    <scope>NUCLEOTIDE SEQUENCE</scope>
    <source>
        <strain evidence="1">M-15738</strain>
        <tissue evidence="1">Blood</tissue>
    </source>
</reference>